<keyword evidence="4" id="KW-1185">Reference proteome</keyword>
<protein>
    <recommendedName>
        <fullName evidence="2">G-patch domain-containing protein</fullName>
    </recommendedName>
</protein>
<organism evidence="3 4">
    <name type="scientific">Aspergillus coremiiformis</name>
    <dbReference type="NCBI Taxonomy" id="138285"/>
    <lineage>
        <taxon>Eukaryota</taxon>
        <taxon>Fungi</taxon>
        <taxon>Dikarya</taxon>
        <taxon>Ascomycota</taxon>
        <taxon>Pezizomycotina</taxon>
        <taxon>Eurotiomycetes</taxon>
        <taxon>Eurotiomycetidae</taxon>
        <taxon>Eurotiales</taxon>
        <taxon>Aspergillaceae</taxon>
        <taxon>Aspergillus</taxon>
        <taxon>Aspergillus subgen. Circumdati</taxon>
    </lineage>
</organism>
<feature type="region of interest" description="Disordered" evidence="1">
    <location>
        <begin position="72"/>
        <end position="101"/>
    </location>
</feature>
<dbReference type="InterPro" id="IPR000467">
    <property type="entry name" value="G_patch_dom"/>
</dbReference>
<dbReference type="PANTHER" id="PTHR20923:SF1">
    <property type="entry name" value="G PATCH DOMAIN AND ANKYRIN REPEAT-CONTAINING PROTEIN 1"/>
    <property type="match status" value="1"/>
</dbReference>
<dbReference type="InterPro" id="IPR039146">
    <property type="entry name" value="GPANK1"/>
</dbReference>
<reference evidence="4" key="1">
    <citation type="submission" date="2019-04" db="EMBL/GenBank/DDBJ databases">
        <title>Friends and foes A comparative genomics studyof 23 Aspergillus species from section Flavi.</title>
        <authorList>
            <consortium name="DOE Joint Genome Institute"/>
            <person name="Kjaerbolling I."/>
            <person name="Vesth T."/>
            <person name="Frisvad J.C."/>
            <person name="Nybo J.L."/>
            <person name="Theobald S."/>
            <person name="Kildgaard S."/>
            <person name="Isbrandt T."/>
            <person name="Kuo A."/>
            <person name="Sato A."/>
            <person name="Lyhne E.K."/>
            <person name="Kogle M.E."/>
            <person name="Wiebenga A."/>
            <person name="Kun R.S."/>
            <person name="Lubbers R.J."/>
            <person name="Makela M.R."/>
            <person name="Barry K."/>
            <person name="Chovatia M."/>
            <person name="Clum A."/>
            <person name="Daum C."/>
            <person name="Haridas S."/>
            <person name="He G."/>
            <person name="LaButti K."/>
            <person name="Lipzen A."/>
            <person name="Mondo S."/>
            <person name="Riley R."/>
            <person name="Salamov A."/>
            <person name="Simmons B.A."/>
            <person name="Magnuson J.K."/>
            <person name="Henrissat B."/>
            <person name="Mortensen U.H."/>
            <person name="Larsen T.O."/>
            <person name="Devries R.P."/>
            <person name="Grigoriev I.V."/>
            <person name="Machida M."/>
            <person name="Baker S.E."/>
            <person name="Andersen M.R."/>
        </authorList>
    </citation>
    <scope>NUCLEOTIDE SEQUENCE [LARGE SCALE GENOMIC DNA]</scope>
    <source>
        <strain evidence="4">CBS 553.77</strain>
    </source>
</reference>
<feature type="compositionally biased region" description="Polar residues" evidence="1">
    <location>
        <begin position="72"/>
        <end position="82"/>
    </location>
</feature>
<evidence type="ECO:0000256" key="1">
    <source>
        <dbReference type="SAM" id="MobiDB-lite"/>
    </source>
</evidence>
<accession>A0A5N6ZE78</accession>
<evidence type="ECO:0000313" key="3">
    <source>
        <dbReference type="EMBL" id="KAE8354390.1"/>
    </source>
</evidence>
<evidence type="ECO:0000313" key="4">
    <source>
        <dbReference type="Proteomes" id="UP000327118"/>
    </source>
</evidence>
<dbReference type="EMBL" id="ML739073">
    <property type="protein sequence ID" value="KAE8354390.1"/>
    <property type="molecule type" value="Genomic_DNA"/>
</dbReference>
<dbReference type="OrthoDB" id="20282at2759"/>
<dbReference type="AlphaFoldDB" id="A0A5N6ZE78"/>
<feature type="domain" description="G-patch" evidence="2">
    <location>
        <begin position="153"/>
        <end position="202"/>
    </location>
</feature>
<feature type="compositionally biased region" description="Basic and acidic residues" evidence="1">
    <location>
        <begin position="83"/>
        <end position="94"/>
    </location>
</feature>
<dbReference type="PANTHER" id="PTHR20923">
    <property type="entry name" value="BAT4 PROTEIN-RELATED"/>
    <property type="match status" value="1"/>
</dbReference>
<dbReference type="GO" id="GO:0003676">
    <property type="term" value="F:nucleic acid binding"/>
    <property type="evidence" value="ECO:0007669"/>
    <property type="project" value="InterPro"/>
</dbReference>
<dbReference type="PROSITE" id="PS50174">
    <property type="entry name" value="G_PATCH"/>
    <property type="match status" value="1"/>
</dbReference>
<proteinExistence type="predicted"/>
<sequence>MRPNTDDEDYFLPVEAQRPFGSGIRRKQVPFVRSSEQELNTICRTAPAQSATSGPSIANKYLSIVLPKETQVSEPVTPTGQHISEDDGHRDMKAVRSTPASPSVARRCEVCSLPIDGDESGPGSSVTSDRPHEASLAHQICLSHSHPPSHLDRTRHGLRYLAAYGWDPDSRVGLGVSGREGIREPLKGRLKVDTVGLGAGVHGEREHGKGKGRDAVRPAKVQKLNAREVRKGHLEARKRGEKLRELFFQSDDVLKYLGQ</sequence>
<dbReference type="Proteomes" id="UP000327118">
    <property type="component" value="Unassembled WGS sequence"/>
</dbReference>
<name>A0A5N6ZE78_9EURO</name>
<evidence type="ECO:0000259" key="2">
    <source>
        <dbReference type="PROSITE" id="PS50174"/>
    </source>
</evidence>
<gene>
    <name evidence="3" type="ORF">BDV28DRAFT_131041</name>
</gene>